<evidence type="ECO:0000313" key="1">
    <source>
        <dbReference type="EMBL" id="CAD7592043.1"/>
    </source>
</evidence>
<reference evidence="1" key="1">
    <citation type="submission" date="2020-11" db="EMBL/GenBank/DDBJ databases">
        <authorList>
            <person name="Tran Van P."/>
        </authorList>
    </citation>
    <scope>NUCLEOTIDE SEQUENCE</scope>
</reference>
<proteinExistence type="predicted"/>
<dbReference type="AlphaFoldDB" id="A0A7R9JWS2"/>
<dbReference type="EMBL" id="OE840698">
    <property type="protein sequence ID" value="CAD7592043.1"/>
    <property type="molecule type" value="Genomic_DNA"/>
</dbReference>
<name>A0A7R9JWS2_TIMGE</name>
<protein>
    <submittedName>
        <fullName evidence="1">Uncharacterized protein</fullName>
    </submittedName>
</protein>
<sequence>MFIARIARGEAVASLYLPKEEILVCQRLLNTCQTVCKESDDFHMARQSCTPRVEVGAKLQVMGWDLG</sequence>
<organism evidence="1">
    <name type="scientific">Timema genevievae</name>
    <name type="common">Walking stick</name>
    <dbReference type="NCBI Taxonomy" id="629358"/>
    <lineage>
        <taxon>Eukaryota</taxon>
        <taxon>Metazoa</taxon>
        <taxon>Ecdysozoa</taxon>
        <taxon>Arthropoda</taxon>
        <taxon>Hexapoda</taxon>
        <taxon>Insecta</taxon>
        <taxon>Pterygota</taxon>
        <taxon>Neoptera</taxon>
        <taxon>Polyneoptera</taxon>
        <taxon>Phasmatodea</taxon>
        <taxon>Timematodea</taxon>
        <taxon>Timematoidea</taxon>
        <taxon>Timematidae</taxon>
        <taxon>Timema</taxon>
    </lineage>
</organism>
<accession>A0A7R9JWS2</accession>
<gene>
    <name evidence="1" type="ORF">TGEB3V08_LOCUS4786</name>
</gene>